<accession>A0AAV2YGU5</accession>
<evidence type="ECO:0000313" key="2">
    <source>
        <dbReference type="Proteomes" id="UP001146120"/>
    </source>
</evidence>
<keyword evidence="2" id="KW-1185">Reference proteome</keyword>
<name>A0AAV2YGU5_9STRA</name>
<dbReference type="EMBL" id="DAKRPA010000372">
    <property type="protein sequence ID" value="DAZ92871.1"/>
    <property type="molecule type" value="Genomic_DNA"/>
</dbReference>
<proteinExistence type="predicted"/>
<dbReference type="Proteomes" id="UP001146120">
    <property type="component" value="Unassembled WGS sequence"/>
</dbReference>
<dbReference type="AlphaFoldDB" id="A0AAV2YGU5"/>
<reference evidence="1" key="1">
    <citation type="submission" date="2022-11" db="EMBL/GenBank/DDBJ databases">
        <authorList>
            <person name="Morgan W.R."/>
            <person name="Tartar A."/>
        </authorList>
    </citation>
    <scope>NUCLEOTIDE SEQUENCE</scope>
    <source>
        <strain evidence="1">ARSEF 373</strain>
    </source>
</reference>
<gene>
    <name evidence="1" type="ORF">N0F65_002983</name>
</gene>
<comment type="caution">
    <text evidence="1">The sequence shown here is derived from an EMBL/GenBank/DDBJ whole genome shotgun (WGS) entry which is preliminary data.</text>
</comment>
<protein>
    <submittedName>
        <fullName evidence="1">Uncharacterized protein</fullName>
    </submittedName>
</protein>
<evidence type="ECO:0000313" key="1">
    <source>
        <dbReference type="EMBL" id="DAZ92871.1"/>
    </source>
</evidence>
<reference evidence="1" key="2">
    <citation type="journal article" date="2023" name="Microbiol Resour">
        <title>Decontamination and Annotation of the Draft Genome Sequence of the Oomycete Lagenidium giganteum ARSEF 373.</title>
        <authorList>
            <person name="Morgan W.R."/>
            <person name="Tartar A."/>
        </authorList>
    </citation>
    <scope>NUCLEOTIDE SEQUENCE</scope>
    <source>
        <strain evidence="1">ARSEF 373</strain>
    </source>
</reference>
<organism evidence="1 2">
    <name type="scientific">Lagenidium giganteum</name>
    <dbReference type="NCBI Taxonomy" id="4803"/>
    <lineage>
        <taxon>Eukaryota</taxon>
        <taxon>Sar</taxon>
        <taxon>Stramenopiles</taxon>
        <taxon>Oomycota</taxon>
        <taxon>Peronosporomycetes</taxon>
        <taxon>Pythiales</taxon>
        <taxon>Pythiaceae</taxon>
    </lineage>
</organism>
<sequence length="70" mass="8052">MECKGFLAWLAYSRYSHLLRIVYVMSATVLIAHYTAQDDPSGFSKDDYFVDYYMALQLLQGQSMRTSGVQ</sequence>